<dbReference type="GO" id="GO:0004722">
    <property type="term" value="F:protein serine/threonine phosphatase activity"/>
    <property type="evidence" value="ECO:0007669"/>
    <property type="project" value="UniProtKB-EC"/>
</dbReference>
<dbReference type="GO" id="GO:0005524">
    <property type="term" value="F:ATP binding"/>
    <property type="evidence" value="ECO:0007669"/>
    <property type="project" value="UniProtKB-KW"/>
</dbReference>
<dbReference type="InterPro" id="IPR036457">
    <property type="entry name" value="PPM-type-like_dom_sf"/>
</dbReference>
<dbReference type="GO" id="GO:0004691">
    <property type="term" value="F:cAMP-dependent protein kinase activity"/>
    <property type="evidence" value="ECO:0007669"/>
    <property type="project" value="TreeGrafter"/>
</dbReference>
<dbReference type="InterPro" id="IPR014710">
    <property type="entry name" value="RmlC-like_jellyroll"/>
</dbReference>
<comment type="cofactor">
    <cofactor evidence="1">
        <name>Mn(2+)</name>
        <dbReference type="ChEBI" id="CHEBI:29035"/>
    </cofactor>
</comment>
<reference evidence="19 20" key="1">
    <citation type="journal article" date="2019" name="Plant Biotechnol. J.">
        <title>The red bayberry genome and genetic basis of sex determination.</title>
        <authorList>
            <person name="Jia H.M."/>
            <person name="Jia H.J."/>
            <person name="Cai Q.L."/>
            <person name="Wang Y."/>
            <person name="Zhao H.B."/>
            <person name="Yang W.F."/>
            <person name="Wang G.Y."/>
            <person name="Li Y.H."/>
            <person name="Zhan D.L."/>
            <person name="Shen Y.T."/>
            <person name="Niu Q.F."/>
            <person name="Chang L."/>
            <person name="Qiu J."/>
            <person name="Zhao L."/>
            <person name="Xie H.B."/>
            <person name="Fu W.Y."/>
            <person name="Jin J."/>
            <person name="Li X.W."/>
            <person name="Jiao Y."/>
            <person name="Zhou C.C."/>
            <person name="Tu T."/>
            <person name="Chai C.Y."/>
            <person name="Gao J.L."/>
            <person name="Fan L.J."/>
            <person name="van de Weg E."/>
            <person name="Wang J.Y."/>
            <person name="Gao Z.S."/>
        </authorList>
    </citation>
    <scope>NUCLEOTIDE SEQUENCE [LARGE SCALE GENOMIC DNA]</scope>
    <source>
        <tissue evidence="19">Leaves</tissue>
    </source>
</reference>
<keyword evidence="10" id="KW-0067">ATP-binding</keyword>
<comment type="caution">
    <text evidence="19">The sequence shown here is derived from an EMBL/GenBank/DDBJ whole genome shotgun (WGS) entry which is preliminary data.</text>
</comment>
<dbReference type="Gene3D" id="3.60.40.10">
    <property type="entry name" value="PPM-type phosphatase domain"/>
    <property type="match status" value="1"/>
</dbReference>
<evidence type="ECO:0000256" key="3">
    <source>
        <dbReference type="ARBA" id="ARBA00013081"/>
    </source>
</evidence>
<evidence type="ECO:0000256" key="10">
    <source>
        <dbReference type="ARBA" id="ARBA00022840"/>
    </source>
</evidence>
<dbReference type="Proteomes" id="UP000516437">
    <property type="component" value="Unassembled WGS sequence"/>
</dbReference>
<protein>
    <recommendedName>
        <fullName evidence="3">protein-serine/threonine phosphatase</fullName>
        <ecNumber evidence="3">3.1.3.16</ecNumber>
    </recommendedName>
</protein>
<evidence type="ECO:0000256" key="8">
    <source>
        <dbReference type="ARBA" id="ARBA00022777"/>
    </source>
</evidence>
<dbReference type="SUPFAM" id="SSF51206">
    <property type="entry name" value="cAMP-binding domain-like"/>
    <property type="match status" value="2"/>
</dbReference>
<dbReference type="OrthoDB" id="10264738at2759"/>
<keyword evidence="20" id="KW-1185">Reference proteome</keyword>
<dbReference type="PROSITE" id="PS50042">
    <property type="entry name" value="CNMP_BINDING_3"/>
    <property type="match status" value="2"/>
</dbReference>
<evidence type="ECO:0000256" key="15">
    <source>
        <dbReference type="ARBA" id="ARBA00048336"/>
    </source>
</evidence>
<dbReference type="SUPFAM" id="SSF81606">
    <property type="entry name" value="PP2C-like"/>
    <property type="match status" value="1"/>
</dbReference>
<dbReference type="EMBL" id="RXIC02000147">
    <property type="protein sequence ID" value="KAB1200586.1"/>
    <property type="molecule type" value="Genomic_DNA"/>
</dbReference>
<dbReference type="Pfam" id="PF00481">
    <property type="entry name" value="PP2C"/>
    <property type="match status" value="1"/>
</dbReference>
<feature type="domain" description="PPM-type phosphatase" evidence="18">
    <location>
        <begin position="90"/>
        <end position="424"/>
    </location>
</feature>
<keyword evidence="4" id="KW-0723">Serine/threonine-protein kinase</keyword>
<accession>A0A6A1UK97</accession>
<comment type="catalytic activity">
    <reaction evidence="14">
        <text>O-phospho-L-seryl-[protein] + H2O = L-seryl-[protein] + phosphate</text>
        <dbReference type="Rhea" id="RHEA:20629"/>
        <dbReference type="Rhea" id="RHEA-COMP:9863"/>
        <dbReference type="Rhea" id="RHEA-COMP:11604"/>
        <dbReference type="ChEBI" id="CHEBI:15377"/>
        <dbReference type="ChEBI" id="CHEBI:29999"/>
        <dbReference type="ChEBI" id="CHEBI:43474"/>
        <dbReference type="ChEBI" id="CHEBI:83421"/>
        <dbReference type="EC" id="3.1.3.16"/>
    </reaction>
</comment>
<dbReference type="SMART" id="SM00332">
    <property type="entry name" value="PP2Cc"/>
    <property type="match status" value="1"/>
</dbReference>
<comment type="catalytic activity">
    <reaction evidence="15">
        <text>O-phospho-L-threonyl-[protein] + H2O = L-threonyl-[protein] + phosphate</text>
        <dbReference type="Rhea" id="RHEA:47004"/>
        <dbReference type="Rhea" id="RHEA-COMP:11060"/>
        <dbReference type="Rhea" id="RHEA-COMP:11605"/>
        <dbReference type="ChEBI" id="CHEBI:15377"/>
        <dbReference type="ChEBI" id="CHEBI:30013"/>
        <dbReference type="ChEBI" id="CHEBI:43474"/>
        <dbReference type="ChEBI" id="CHEBI:61977"/>
        <dbReference type="EC" id="3.1.3.16"/>
    </reaction>
</comment>
<comment type="similarity">
    <text evidence="16">Belongs to the PP2C family.</text>
</comment>
<evidence type="ECO:0000313" key="19">
    <source>
        <dbReference type="EMBL" id="KAB1200586.1"/>
    </source>
</evidence>
<evidence type="ECO:0000259" key="17">
    <source>
        <dbReference type="PROSITE" id="PS50042"/>
    </source>
</evidence>
<evidence type="ECO:0000256" key="1">
    <source>
        <dbReference type="ARBA" id="ARBA00001936"/>
    </source>
</evidence>
<keyword evidence="6" id="KW-0479">Metal-binding</keyword>
<evidence type="ECO:0000256" key="13">
    <source>
        <dbReference type="ARBA" id="ARBA00023211"/>
    </source>
</evidence>
<evidence type="ECO:0000256" key="9">
    <source>
        <dbReference type="ARBA" id="ARBA00022801"/>
    </source>
</evidence>
<evidence type="ECO:0000256" key="14">
    <source>
        <dbReference type="ARBA" id="ARBA00047761"/>
    </source>
</evidence>
<dbReference type="EC" id="3.1.3.16" evidence="3"/>
<dbReference type="Gene3D" id="2.60.120.10">
    <property type="entry name" value="Jelly Rolls"/>
    <property type="match status" value="2"/>
</dbReference>
<keyword evidence="11" id="KW-0460">Magnesium</keyword>
<evidence type="ECO:0000313" key="20">
    <source>
        <dbReference type="Proteomes" id="UP000516437"/>
    </source>
</evidence>
<comment type="cofactor">
    <cofactor evidence="2">
        <name>Mg(2+)</name>
        <dbReference type="ChEBI" id="CHEBI:18420"/>
    </cofactor>
</comment>
<evidence type="ECO:0000256" key="5">
    <source>
        <dbReference type="ARBA" id="ARBA00022679"/>
    </source>
</evidence>
<evidence type="ECO:0000256" key="4">
    <source>
        <dbReference type="ARBA" id="ARBA00022527"/>
    </source>
</evidence>
<organism evidence="19 20">
    <name type="scientific">Morella rubra</name>
    <name type="common">Chinese bayberry</name>
    <dbReference type="NCBI Taxonomy" id="262757"/>
    <lineage>
        <taxon>Eukaryota</taxon>
        <taxon>Viridiplantae</taxon>
        <taxon>Streptophyta</taxon>
        <taxon>Embryophyta</taxon>
        <taxon>Tracheophyta</taxon>
        <taxon>Spermatophyta</taxon>
        <taxon>Magnoliopsida</taxon>
        <taxon>eudicotyledons</taxon>
        <taxon>Gunneridae</taxon>
        <taxon>Pentapetalae</taxon>
        <taxon>rosids</taxon>
        <taxon>fabids</taxon>
        <taxon>Fagales</taxon>
        <taxon>Myricaceae</taxon>
        <taxon>Morella</taxon>
    </lineage>
</organism>
<dbReference type="SMR" id="A0A6A1UK97"/>
<dbReference type="CDD" id="cd00143">
    <property type="entry name" value="PP2Cc"/>
    <property type="match status" value="1"/>
</dbReference>
<dbReference type="CDD" id="cd00038">
    <property type="entry name" value="CAP_ED"/>
    <property type="match status" value="2"/>
</dbReference>
<keyword evidence="12 16" id="KW-0904">Protein phosphatase</keyword>
<dbReference type="PROSITE" id="PS01032">
    <property type="entry name" value="PPM_1"/>
    <property type="match status" value="1"/>
</dbReference>
<sequence>MGCVYSKVCIGEVTTPRIKGNQNGSREEIAVFSPASTDGHDAEIRDQFNQLSLIRDSEVGITRLSRVSAQFLPPDGSRTVKVPSGNYELQYSFLSQRGYYPDALDKANQDSFCIHNPLGTSPDDHFFGVFDGHGEFGAQCSQFVKRKLCENLLRNSKFHVDAVEACHGAFLTTNSQLHADSLDDSMSGTTAITVLVRGRTIYVANSGDSRAVIAERRGKDIVAVDLSIDQTPFRADELERVKLCGARVLTLDQIEGLKNPDVQCWGTEEGDDGDPPRLWVPNGMYPGTAFTRSIGDSIAETIGVVATPEIVVLELTPDHPFFLLASDGVFEFLSSQTVVDMKVSASTLASEIFEDPAHGLNVIHQLLEGKKHDEMFQLSDFNHIEVAKFKDPRDACAAIVAESYRLWLQYETRTDDITVIVVHINGLNDTPVGQLATPSAAIRPPIPHVVEMTGSESPSTLSWNSMNHRVRHDLSRARLRAIESSLENGQVWVPPPPAHRKTWEEEAHIERALHDHFLFRKLTDSQCHVLLDCMQRVEVQPGDVVVKQGGEGDCFYVVGSGEFEVLATQEEQNGEVPRVLQRYTAEKLSSFGELALMYNKPLQASVRAVTSGTLWALKREDFRGILMSEFSNLAALKLLRSVDLLSRLTILQLSHIADSLSENSFSDGQTIVDRGECIFALNIIQKGQVRITFDGHLLSNPNVSSLKFDNQKDDDNSQSCLELSVEKREGSYFGEWALIGEHIDSLRAVAVGEVVCAVLTKEKFDSVVGPLTKLSQDDHNLGLDSDVPDRVQRLYVWRVMSQACKHMGASSLSSSTFGWEPSRSLSLQTLLSGGGGIEVLLCVSSPLPNDTAVSGIS</sequence>
<keyword evidence="7" id="KW-0547">Nucleotide-binding</keyword>
<keyword evidence="9 16" id="KW-0378">Hydrolase</keyword>
<dbReference type="InterPro" id="IPR018490">
    <property type="entry name" value="cNMP-bd_dom_sf"/>
</dbReference>
<proteinExistence type="inferred from homology"/>
<feature type="domain" description="Cyclic nucleotide-binding" evidence="17">
    <location>
        <begin position="644"/>
        <end position="770"/>
    </location>
</feature>
<dbReference type="GO" id="GO:0005952">
    <property type="term" value="C:cAMP-dependent protein kinase complex"/>
    <property type="evidence" value="ECO:0007669"/>
    <property type="project" value="TreeGrafter"/>
</dbReference>
<keyword evidence="8 19" id="KW-0418">Kinase</keyword>
<feature type="domain" description="Cyclic nucleotide-binding" evidence="17">
    <location>
        <begin position="518"/>
        <end position="627"/>
    </location>
</feature>
<name>A0A6A1UK97_9ROSI</name>
<keyword evidence="13" id="KW-0464">Manganese</keyword>
<dbReference type="PANTHER" id="PTHR24353:SF127">
    <property type="entry name" value="PROTEIN PHOSPHATASE 2C AND CYCLIC NUCLEOTIDE-BINDING_KINASE DOMAIN-CONTAINING PROTEIN"/>
    <property type="match status" value="1"/>
</dbReference>
<evidence type="ECO:0000256" key="12">
    <source>
        <dbReference type="ARBA" id="ARBA00022912"/>
    </source>
</evidence>
<evidence type="ECO:0000256" key="2">
    <source>
        <dbReference type="ARBA" id="ARBA00001946"/>
    </source>
</evidence>
<dbReference type="PROSITE" id="PS51746">
    <property type="entry name" value="PPM_2"/>
    <property type="match status" value="1"/>
</dbReference>
<dbReference type="InterPro" id="IPR001932">
    <property type="entry name" value="PPM-type_phosphatase-like_dom"/>
</dbReference>
<keyword evidence="5" id="KW-0808">Transferase</keyword>
<evidence type="ECO:0000256" key="11">
    <source>
        <dbReference type="ARBA" id="ARBA00022842"/>
    </source>
</evidence>
<evidence type="ECO:0000256" key="7">
    <source>
        <dbReference type="ARBA" id="ARBA00022741"/>
    </source>
</evidence>
<dbReference type="InterPro" id="IPR000222">
    <property type="entry name" value="PP2C_BS"/>
</dbReference>
<evidence type="ECO:0000256" key="16">
    <source>
        <dbReference type="RuleBase" id="RU003465"/>
    </source>
</evidence>
<dbReference type="PRINTS" id="PR00103">
    <property type="entry name" value="CAMPKINASE"/>
</dbReference>
<dbReference type="FunFam" id="2.60.120.10:FF:000048">
    <property type="entry name" value="Protein phosphatase 2C and cyclic nucleotide-binding/kinase domain-containing protein"/>
    <property type="match status" value="1"/>
</dbReference>
<dbReference type="AlphaFoldDB" id="A0A6A1UK97"/>
<dbReference type="Pfam" id="PF00027">
    <property type="entry name" value="cNMP_binding"/>
    <property type="match status" value="1"/>
</dbReference>
<dbReference type="InterPro" id="IPR000595">
    <property type="entry name" value="cNMP-bd_dom"/>
</dbReference>
<gene>
    <name evidence="19" type="ORF">CJ030_MR0G006929</name>
</gene>
<dbReference type="PANTHER" id="PTHR24353">
    <property type="entry name" value="CYCLIC NUCLEOTIDE-DEPENDENT PROTEIN KINASE"/>
    <property type="match status" value="1"/>
</dbReference>
<evidence type="ECO:0000259" key="18">
    <source>
        <dbReference type="PROSITE" id="PS51746"/>
    </source>
</evidence>
<dbReference type="GO" id="GO:0046872">
    <property type="term" value="F:metal ion binding"/>
    <property type="evidence" value="ECO:0007669"/>
    <property type="project" value="UniProtKB-KW"/>
</dbReference>
<dbReference type="SMART" id="SM00100">
    <property type="entry name" value="cNMP"/>
    <property type="match status" value="2"/>
</dbReference>
<dbReference type="FunFam" id="3.60.40.10:FF:000007">
    <property type="entry name" value="Phosphatase 2C and cyclic nucleotide-binding/kinase domain-containing protein"/>
    <property type="match status" value="1"/>
</dbReference>
<evidence type="ECO:0000256" key="6">
    <source>
        <dbReference type="ARBA" id="ARBA00022723"/>
    </source>
</evidence>